<dbReference type="PANTHER" id="PTHR46072">
    <property type="entry name" value="AMIDASE-RELATED-RELATED"/>
    <property type="match status" value="1"/>
</dbReference>
<dbReference type="AlphaFoldDB" id="A0A8S0VTJ7"/>
<dbReference type="Pfam" id="PF01425">
    <property type="entry name" value="Amidase"/>
    <property type="match status" value="1"/>
</dbReference>
<feature type="active site" description="Charge relay system" evidence="5">
    <location>
        <position position="202"/>
    </location>
</feature>
<evidence type="ECO:0000259" key="7">
    <source>
        <dbReference type="Pfam" id="PF01425"/>
    </source>
</evidence>
<keyword evidence="9" id="KW-1185">Reference proteome</keyword>
<comment type="catalytic activity">
    <reaction evidence="1">
        <text>a monocarboxylic acid amide + H2O = a monocarboxylate + NH4(+)</text>
        <dbReference type="Rhea" id="RHEA:12020"/>
        <dbReference type="ChEBI" id="CHEBI:15377"/>
        <dbReference type="ChEBI" id="CHEBI:28938"/>
        <dbReference type="ChEBI" id="CHEBI:35757"/>
        <dbReference type="ChEBI" id="CHEBI:83628"/>
        <dbReference type="EC" id="3.5.1.4"/>
    </reaction>
</comment>
<dbReference type="Proteomes" id="UP000467700">
    <property type="component" value="Unassembled WGS sequence"/>
</dbReference>
<protein>
    <recommendedName>
        <fullName evidence="3">amidase</fullName>
        <ecNumber evidence="3">3.5.1.4</ecNumber>
    </recommendedName>
</protein>
<evidence type="ECO:0000313" key="8">
    <source>
        <dbReference type="EMBL" id="CAA7268609.1"/>
    </source>
</evidence>
<dbReference type="InterPro" id="IPR023631">
    <property type="entry name" value="Amidase_dom"/>
</dbReference>
<feature type="binding site" evidence="6">
    <location>
        <position position="202"/>
    </location>
    <ligand>
        <name>substrate</name>
    </ligand>
</feature>
<feature type="binding site" evidence="6">
    <location>
        <begin position="223"/>
        <end position="226"/>
    </location>
    <ligand>
        <name>substrate</name>
    </ligand>
</feature>
<keyword evidence="4" id="KW-0378">Hydrolase</keyword>
<feature type="active site" description="Acyl-ester intermediate" evidence="5">
    <location>
        <position position="226"/>
    </location>
</feature>
<accession>A0A8S0VTJ7</accession>
<dbReference type="EC" id="3.5.1.4" evidence="3"/>
<dbReference type="EMBL" id="CACVBS010000068">
    <property type="protein sequence ID" value="CAA7268609.1"/>
    <property type="molecule type" value="Genomic_DNA"/>
</dbReference>
<dbReference type="SUPFAM" id="SSF75304">
    <property type="entry name" value="Amidase signature (AS) enzymes"/>
    <property type="match status" value="1"/>
</dbReference>
<evidence type="ECO:0000256" key="4">
    <source>
        <dbReference type="ARBA" id="ARBA00022801"/>
    </source>
</evidence>
<feature type="binding site" evidence="6">
    <location>
        <position position="176"/>
    </location>
    <ligand>
        <name>substrate</name>
    </ligand>
</feature>
<evidence type="ECO:0000256" key="6">
    <source>
        <dbReference type="PIRSR" id="PIRSR001221-2"/>
    </source>
</evidence>
<comment type="similarity">
    <text evidence="2">Belongs to the amidase family.</text>
</comment>
<organism evidence="8 9">
    <name type="scientific">Cyclocybe aegerita</name>
    <name type="common">Black poplar mushroom</name>
    <name type="synonym">Agrocybe aegerita</name>
    <dbReference type="NCBI Taxonomy" id="1973307"/>
    <lineage>
        <taxon>Eukaryota</taxon>
        <taxon>Fungi</taxon>
        <taxon>Dikarya</taxon>
        <taxon>Basidiomycota</taxon>
        <taxon>Agaricomycotina</taxon>
        <taxon>Agaricomycetes</taxon>
        <taxon>Agaricomycetidae</taxon>
        <taxon>Agaricales</taxon>
        <taxon>Agaricineae</taxon>
        <taxon>Bolbitiaceae</taxon>
        <taxon>Cyclocybe</taxon>
    </lineage>
</organism>
<feature type="active site" description="Charge relay system" evidence="5">
    <location>
        <position position="127"/>
    </location>
</feature>
<evidence type="ECO:0000256" key="5">
    <source>
        <dbReference type="PIRSR" id="PIRSR001221-1"/>
    </source>
</evidence>
<reference evidence="8 9" key="1">
    <citation type="submission" date="2020-01" db="EMBL/GenBank/DDBJ databases">
        <authorList>
            <person name="Gupta K D."/>
        </authorList>
    </citation>
    <scope>NUCLEOTIDE SEQUENCE [LARGE SCALE GENOMIC DNA]</scope>
</reference>
<dbReference type="Gene3D" id="3.90.1300.10">
    <property type="entry name" value="Amidase signature (AS) domain"/>
    <property type="match status" value="1"/>
</dbReference>
<gene>
    <name evidence="8" type="ORF">AAE3_LOCUS10614</name>
</gene>
<dbReference type="InterPro" id="IPR036928">
    <property type="entry name" value="AS_sf"/>
</dbReference>
<proteinExistence type="inferred from homology"/>
<sequence length="579" mass="62996">MVFSFFLSAHQRACAWKQKERQSKIDSLPAFYSSPLSLPEEKIHALSLSQLVNQCRVGTLSPSSVMTAYAKRALVAQKNTNCLTDIMFEEALAIPSVANWGLGVDSDTSINEVARERSLLGVPVSIKDTVNIAGYDTTIGYSRNVGRPAAASSAIVRLLQDAGALVHAKTTVPTGLLALETVSDVYGRTTNPYNQAYSAGASTGGGGALVACGGSKIEIGTDIAGSVRIPAHFCGIWSLKGSSGRFPGWGTEPAMKGLLSVPIVASPMAGNLEDLREFWKRVISSEPWQYDHTCVPLPWKNVNLQDEGRKLKWGVMREDGTVPPTPACRRALTTVVTALKRQGHEVVDFQPPDVFEGMKIGYQLLFSDGGQQTKDALMPGETVTPAAQSLLDLLQFPRFVKKILAYFMSWTDPVSSQLYEVMHKKTVVEERALIAARDAYMADWHKKWTDEGLDFVLTVPFPLPAVENGATEKTTLMTAGYTFLFSLLDYAAGVLPVTFVDKDLDALPANFAQSAKYKSLSAIAKGAYSVYDAEKMHGLPLGVQIAGRRLEEEKVLEGMQVIETALREHGPVFVNQVKL</sequence>
<dbReference type="FunFam" id="3.90.1300.10:FF:000003">
    <property type="entry name" value="Amidase signature enzyme"/>
    <property type="match status" value="1"/>
</dbReference>
<evidence type="ECO:0000313" key="9">
    <source>
        <dbReference type="Proteomes" id="UP000467700"/>
    </source>
</evidence>
<feature type="domain" description="Amidase" evidence="7">
    <location>
        <begin position="65"/>
        <end position="556"/>
    </location>
</feature>
<dbReference type="PIRSF" id="PIRSF001221">
    <property type="entry name" value="Amidase_fungi"/>
    <property type="match status" value="1"/>
</dbReference>
<comment type="caution">
    <text evidence="8">The sequence shown here is derived from an EMBL/GenBank/DDBJ whole genome shotgun (WGS) entry which is preliminary data.</text>
</comment>
<dbReference type="PANTHER" id="PTHR46072:SF10">
    <property type="entry name" value="ACETAMIDASE"/>
    <property type="match status" value="1"/>
</dbReference>
<name>A0A8S0VTJ7_CYCAE</name>
<evidence type="ECO:0000256" key="3">
    <source>
        <dbReference type="ARBA" id="ARBA00012922"/>
    </source>
</evidence>
<dbReference type="OrthoDB" id="6428749at2759"/>
<evidence type="ECO:0000256" key="1">
    <source>
        <dbReference type="ARBA" id="ARBA00001311"/>
    </source>
</evidence>
<evidence type="ECO:0000256" key="2">
    <source>
        <dbReference type="ARBA" id="ARBA00009199"/>
    </source>
</evidence>
<dbReference type="GO" id="GO:0004040">
    <property type="term" value="F:amidase activity"/>
    <property type="evidence" value="ECO:0007669"/>
    <property type="project" value="UniProtKB-EC"/>
</dbReference>